<protein>
    <recommendedName>
        <fullName evidence="4">Secreted protein</fullName>
    </recommendedName>
</protein>
<reference evidence="3" key="1">
    <citation type="journal article" date="2019" name="Int. J. Syst. Evol. Microbiol.">
        <title>The Global Catalogue of Microorganisms (GCM) 10K type strain sequencing project: providing services to taxonomists for standard genome sequencing and annotation.</title>
        <authorList>
            <consortium name="The Broad Institute Genomics Platform"/>
            <consortium name="The Broad Institute Genome Sequencing Center for Infectious Disease"/>
            <person name="Wu L."/>
            <person name="Ma J."/>
        </authorList>
    </citation>
    <scope>NUCLEOTIDE SEQUENCE [LARGE SCALE GENOMIC DNA]</scope>
    <source>
        <strain evidence="3">JCM 17342</strain>
    </source>
</reference>
<dbReference type="EMBL" id="BAABAL010000004">
    <property type="protein sequence ID" value="GAA3990348.1"/>
    <property type="molecule type" value="Genomic_DNA"/>
</dbReference>
<evidence type="ECO:0000313" key="2">
    <source>
        <dbReference type="EMBL" id="GAA3990348.1"/>
    </source>
</evidence>
<gene>
    <name evidence="2" type="ORF">GCM10022247_06300</name>
</gene>
<feature type="signal peptide" evidence="1">
    <location>
        <begin position="1"/>
        <end position="28"/>
    </location>
</feature>
<evidence type="ECO:0000256" key="1">
    <source>
        <dbReference type="SAM" id="SignalP"/>
    </source>
</evidence>
<accession>A0ABP7R022</accession>
<feature type="chain" id="PRO_5046338652" description="Secreted protein" evidence="1">
    <location>
        <begin position="29"/>
        <end position="173"/>
    </location>
</feature>
<name>A0ABP7R022_9PSEU</name>
<keyword evidence="3" id="KW-1185">Reference proteome</keyword>
<evidence type="ECO:0008006" key="4">
    <source>
        <dbReference type="Google" id="ProtNLM"/>
    </source>
</evidence>
<proteinExistence type="predicted"/>
<sequence>MVLMRNRTMKIVVAVSAFAVALAGPAAAAETGETAPQSALSEGSGTVEVIATPAPGAPGAQAVIRCVGGTDNPHKSHTDPRRANVHVNITCSANVARIAVRGAIYRDGALAGTSARNHVTTGRKSAANHANTACRNNHLYGSWVGGEITFPPNYVPPTGKISAFGRSARITNC</sequence>
<evidence type="ECO:0000313" key="3">
    <source>
        <dbReference type="Proteomes" id="UP001501747"/>
    </source>
</evidence>
<comment type="caution">
    <text evidence="2">The sequence shown here is derived from an EMBL/GenBank/DDBJ whole genome shotgun (WGS) entry which is preliminary data.</text>
</comment>
<organism evidence="2 3">
    <name type="scientific">Allokutzneria multivorans</name>
    <dbReference type="NCBI Taxonomy" id="1142134"/>
    <lineage>
        <taxon>Bacteria</taxon>
        <taxon>Bacillati</taxon>
        <taxon>Actinomycetota</taxon>
        <taxon>Actinomycetes</taxon>
        <taxon>Pseudonocardiales</taxon>
        <taxon>Pseudonocardiaceae</taxon>
        <taxon>Allokutzneria</taxon>
    </lineage>
</organism>
<keyword evidence="1" id="KW-0732">Signal</keyword>
<dbReference type="Proteomes" id="UP001501747">
    <property type="component" value="Unassembled WGS sequence"/>
</dbReference>